<sequence length="159" mass="17912">MARYCITIVLLAVIPRFIAAKRQDLPFEKLKLPSQITVTGRMLCSKLPAYAVLINIVEKIKDPVGKKYQVNCESVVLVSLVVMVRLKLMGRDLSQPISYKGSSGQEMSGKLRISRFSITGRDGAFKINGTRFVSADKLYLNITHHCIPLAKRKEYMVCY</sequence>
<accession>A0A183E162</accession>
<reference evidence="2 3" key="2">
    <citation type="submission" date="2018-11" db="EMBL/GenBank/DDBJ databases">
        <authorList>
            <consortium name="Pathogen Informatics"/>
        </authorList>
    </citation>
    <scope>NUCLEOTIDE SEQUENCE [LARGE SCALE GENOMIC DNA]</scope>
</reference>
<feature type="signal peptide" evidence="1">
    <location>
        <begin position="1"/>
        <end position="20"/>
    </location>
</feature>
<evidence type="ECO:0000313" key="3">
    <source>
        <dbReference type="Proteomes" id="UP000271098"/>
    </source>
</evidence>
<dbReference type="WBParaSite" id="GPUH_0001472201-mRNA-1">
    <property type="protein sequence ID" value="GPUH_0001472201-mRNA-1"/>
    <property type="gene ID" value="GPUH_0001472201"/>
</dbReference>
<dbReference type="Proteomes" id="UP000271098">
    <property type="component" value="Unassembled WGS sequence"/>
</dbReference>
<dbReference type="AlphaFoldDB" id="A0A183E162"/>
<name>A0A183E162_9BILA</name>
<evidence type="ECO:0000313" key="2">
    <source>
        <dbReference type="EMBL" id="VDN24631.1"/>
    </source>
</evidence>
<dbReference type="EMBL" id="UYRT01081563">
    <property type="protein sequence ID" value="VDN24631.1"/>
    <property type="molecule type" value="Genomic_DNA"/>
</dbReference>
<feature type="chain" id="PRO_5043138953" evidence="1">
    <location>
        <begin position="21"/>
        <end position="159"/>
    </location>
</feature>
<dbReference type="OrthoDB" id="5810533at2759"/>
<gene>
    <name evidence="2" type="ORF">GPUH_LOCUS14703</name>
</gene>
<evidence type="ECO:0000313" key="4">
    <source>
        <dbReference type="WBParaSite" id="GPUH_0001472201-mRNA-1"/>
    </source>
</evidence>
<proteinExistence type="predicted"/>
<keyword evidence="1" id="KW-0732">Signal</keyword>
<keyword evidence="3" id="KW-1185">Reference proteome</keyword>
<reference evidence="4" key="1">
    <citation type="submission" date="2016-06" db="UniProtKB">
        <authorList>
            <consortium name="WormBaseParasite"/>
        </authorList>
    </citation>
    <scope>IDENTIFICATION</scope>
</reference>
<organism evidence="4">
    <name type="scientific">Gongylonema pulchrum</name>
    <dbReference type="NCBI Taxonomy" id="637853"/>
    <lineage>
        <taxon>Eukaryota</taxon>
        <taxon>Metazoa</taxon>
        <taxon>Ecdysozoa</taxon>
        <taxon>Nematoda</taxon>
        <taxon>Chromadorea</taxon>
        <taxon>Rhabditida</taxon>
        <taxon>Spirurina</taxon>
        <taxon>Spiruromorpha</taxon>
        <taxon>Spiruroidea</taxon>
        <taxon>Gongylonematidae</taxon>
        <taxon>Gongylonema</taxon>
    </lineage>
</organism>
<protein>
    <submittedName>
        <fullName evidence="4">Transthyretin-like family protein</fullName>
    </submittedName>
</protein>
<evidence type="ECO:0000256" key="1">
    <source>
        <dbReference type="SAM" id="SignalP"/>
    </source>
</evidence>